<feature type="compositionally biased region" description="Basic and acidic residues" evidence="1">
    <location>
        <begin position="83"/>
        <end position="95"/>
    </location>
</feature>
<feature type="region of interest" description="Disordered" evidence="1">
    <location>
        <begin position="49"/>
        <end position="143"/>
    </location>
</feature>
<reference evidence="2" key="1">
    <citation type="submission" date="2019-03" db="EMBL/GenBank/DDBJ databases">
        <authorList>
            <person name="Mank J."/>
            <person name="Almeida P."/>
        </authorList>
    </citation>
    <scope>NUCLEOTIDE SEQUENCE</scope>
    <source>
        <strain evidence="2">78183</strain>
    </source>
</reference>
<evidence type="ECO:0000256" key="1">
    <source>
        <dbReference type="SAM" id="MobiDB-lite"/>
    </source>
</evidence>
<dbReference type="AlphaFoldDB" id="A0A6N2MHR6"/>
<feature type="compositionally biased region" description="Pro residues" evidence="1">
    <location>
        <begin position="65"/>
        <end position="77"/>
    </location>
</feature>
<accession>A0A6N2MHR6</accession>
<proteinExistence type="predicted"/>
<sequence length="170" mass="18921">MRYRREGNLGTLTLWNYLNFLSTISEPSSLFFFGWAGSILGPSLCTKPNFKPISSPSRRRRHFYSPPPKTVSPPSPNPNFADMADRGAGGERGGEHGSLPWVRRPKRRTRMTRWSPPCSPRLAATEKSGLSNKSTSTHSQSKCQITDTLVGPGMKDEVMKITPVQSKDQV</sequence>
<dbReference type="EMBL" id="CAADRP010001819">
    <property type="protein sequence ID" value="VFU53796.1"/>
    <property type="molecule type" value="Genomic_DNA"/>
</dbReference>
<organism evidence="2">
    <name type="scientific">Salix viminalis</name>
    <name type="common">Common osier</name>
    <name type="synonym">Basket willow</name>
    <dbReference type="NCBI Taxonomy" id="40686"/>
    <lineage>
        <taxon>Eukaryota</taxon>
        <taxon>Viridiplantae</taxon>
        <taxon>Streptophyta</taxon>
        <taxon>Embryophyta</taxon>
        <taxon>Tracheophyta</taxon>
        <taxon>Spermatophyta</taxon>
        <taxon>Magnoliopsida</taxon>
        <taxon>eudicotyledons</taxon>
        <taxon>Gunneridae</taxon>
        <taxon>Pentapetalae</taxon>
        <taxon>rosids</taxon>
        <taxon>fabids</taxon>
        <taxon>Malpighiales</taxon>
        <taxon>Salicaceae</taxon>
        <taxon>Saliceae</taxon>
        <taxon>Salix</taxon>
    </lineage>
</organism>
<gene>
    <name evidence="2" type="ORF">SVIM_LOCUS373931</name>
</gene>
<feature type="compositionally biased region" description="Polar residues" evidence="1">
    <location>
        <begin position="128"/>
        <end position="143"/>
    </location>
</feature>
<evidence type="ECO:0000313" key="2">
    <source>
        <dbReference type="EMBL" id="VFU53796.1"/>
    </source>
</evidence>
<name>A0A6N2MHR6_SALVM</name>
<protein>
    <submittedName>
        <fullName evidence="2">Uncharacterized protein</fullName>
    </submittedName>
</protein>